<feature type="region of interest" description="Disordered" evidence="4">
    <location>
        <begin position="853"/>
        <end position="875"/>
    </location>
</feature>
<evidence type="ECO:0000256" key="2">
    <source>
        <dbReference type="ARBA" id="ARBA00010511"/>
    </source>
</evidence>
<protein>
    <submittedName>
        <fullName evidence="6">(wild Malaysian banana) hypothetical protein</fullName>
    </submittedName>
</protein>
<feature type="domain" description="Pre-rRNA-processing protein RIX1 N-terminal" evidence="5">
    <location>
        <begin position="23"/>
        <end position="224"/>
    </location>
</feature>
<dbReference type="EMBL" id="HG996471">
    <property type="protein sequence ID" value="CAG1845268.1"/>
    <property type="molecule type" value="Genomic_DNA"/>
</dbReference>
<comment type="subcellular location">
    <subcellularLocation>
        <location evidence="1">Nucleus</location>
    </subcellularLocation>
</comment>
<dbReference type="InterPro" id="IPR016024">
    <property type="entry name" value="ARM-type_fold"/>
</dbReference>
<dbReference type="Pfam" id="PF08167">
    <property type="entry name" value="RIX1"/>
    <property type="match status" value="1"/>
</dbReference>
<reference evidence="6" key="1">
    <citation type="submission" date="2021-03" db="EMBL/GenBank/DDBJ databases">
        <authorList>
            <consortium name="Genoscope - CEA"/>
            <person name="William W."/>
        </authorList>
    </citation>
    <scope>NUCLEOTIDE SEQUENCE</scope>
    <source>
        <strain evidence="6">Doubled-haploid Pahang</strain>
    </source>
</reference>
<dbReference type="PANTHER" id="PTHR34105">
    <property type="entry name" value="PROLINE-, GLUTAMIC ACID- AND LEUCINE-RICH PROTEIN 1"/>
    <property type="match status" value="1"/>
</dbReference>
<dbReference type="AlphaFoldDB" id="A0A8D7A967"/>
<comment type="similarity">
    <text evidence="2">Belongs to the RIX1/PELP1 family.</text>
</comment>
<accession>A0A8D7A967</accession>
<proteinExistence type="inferred from homology"/>
<sequence length="875" mass="95667">MAITDYLEGMNDPRLKPRLLRSLVRDRLPEESGPAPSPSELSSILASIKTHSLLSEHVPDLSDAKLIEAWRTAVDAWIERVLSLASSKMPDKLWVGVSLLGVSCEECSSARFMASYSLWFQKLLLGIQQIPSSSSFVKVAVCASLSDFFTRLTGFSNLKKDATNLSGKVILLVLELLNESESDAVLEGVLDLLYVILMFFPPVHRHYDNVEAALVSKILSAKSNADLSRKIARCLALLPRIKGDEDSWSIMMQKIIIEIDMLLSNALEGLEGETKGSTVVRLLIPPGKDPPSRLGVQSRLREASELPTKMFHELIFPTISTLMHCCCLMLTNPFPTQVSVPVRPLVAMLGRVLTVDGSVRGSFMPFTTVMHQELICVELPALHLDTLDLLIAVVKGVRSQLLPHAANVARILTEYFRRATLPAIRIKLYSVIQLLLISMGVGMALYLAQELINNAFVDLIDNPGSNALLPRKHLSDDQSLLQSSLKKRKHASGSTRQHSNGIDRERTVISIKPATPLSVKIAALEALEALLTAGGSLRSECWRSDMDLLLINVAKNAYDVRSDYYKCLDANVGSTISRENLQLAALRALLASLLSPSHVRPPYLSEGLELFRQGKLETGTELAGFCAHALLALEVLIHPRALPLVDFQVSTSSALDEGFIKTFPGNTFRSSQKPSIPYFPMGNRGAAEEMDEDDDDDLLNGWLGAGEEEQPVQGLNISMGEKHVGVDSTRGHEIIEGTQQPSRKHEVEASCPSKEENMVESDKMEELNSGNNVMLRTDRTAPDEGEAAIRDVPGDEMAHENNDVSMSNTVAGEFSSNLGAPEELGTVSTATVVAVDASNSLDVSYKQKEPMLAYDSDSVSLDSLPDIVDADPDTD</sequence>
<evidence type="ECO:0000313" key="6">
    <source>
        <dbReference type="EMBL" id="CAG1845268.1"/>
    </source>
</evidence>
<feature type="compositionally biased region" description="Low complexity" evidence="4">
    <location>
        <begin position="855"/>
        <end position="867"/>
    </location>
</feature>
<evidence type="ECO:0000256" key="4">
    <source>
        <dbReference type="SAM" id="MobiDB-lite"/>
    </source>
</evidence>
<feature type="region of interest" description="Disordered" evidence="4">
    <location>
        <begin position="738"/>
        <end position="766"/>
    </location>
</feature>
<dbReference type="GO" id="GO:0005634">
    <property type="term" value="C:nucleus"/>
    <property type="evidence" value="ECO:0007669"/>
    <property type="project" value="UniProtKB-SubCell"/>
</dbReference>
<feature type="compositionally biased region" description="Basic and acidic residues" evidence="4">
    <location>
        <begin position="743"/>
        <end position="766"/>
    </location>
</feature>
<keyword evidence="3" id="KW-0539">Nucleus</keyword>
<name>A0A8D7A967_MUSAM</name>
<evidence type="ECO:0000259" key="5">
    <source>
        <dbReference type="Pfam" id="PF08167"/>
    </source>
</evidence>
<evidence type="ECO:0000256" key="3">
    <source>
        <dbReference type="ARBA" id="ARBA00023242"/>
    </source>
</evidence>
<dbReference type="InterPro" id="IPR012583">
    <property type="entry name" value="RIX1_N"/>
</dbReference>
<dbReference type="SUPFAM" id="SSF48371">
    <property type="entry name" value="ARM repeat"/>
    <property type="match status" value="1"/>
</dbReference>
<gene>
    <name evidence="6" type="ORF">GSMUA_150630.1</name>
</gene>
<evidence type="ECO:0000256" key="1">
    <source>
        <dbReference type="ARBA" id="ARBA00004123"/>
    </source>
</evidence>
<dbReference type="PANTHER" id="PTHR34105:SF1">
    <property type="entry name" value="PROLINE-, GLUTAMIC ACID- AND LEUCINE-RICH PROTEIN 1"/>
    <property type="match status" value="1"/>
</dbReference>
<organism evidence="6">
    <name type="scientific">Musa acuminata subsp. malaccensis</name>
    <name type="common">Wild banana</name>
    <name type="synonym">Musa malaccensis</name>
    <dbReference type="NCBI Taxonomy" id="214687"/>
    <lineage>
        <taxon>Eukaryota</taxon>
        <taxon>Viridiplantae</taxon>
        <taxon>Streptophyta</taxon>
        <taxon>Embryophyta</taxon>
        <taxon>Tracheophyta</taxon>
        <taxon>Spermatophyta</taxon>
        <taxon>Magnoliopsida</taxon>
        <taxon>Liliopsida</taxon>
        <taxon>Zingiberales</taxon>
        <taxon>Musaceae</taxon>
        <taxon>Musa</taxon>
    </lineage>
</organism>